<evidence type="ECO:0000256" key="2">
    <source>
        <dbReference type="ARBA" id="ARBA00006275"/>
    </source>
</evidence>
<evidence type="ECO:0000259" key="7">
    <source>
        <dbReference type="Pfam" id="PF14322"/>
    </source>
</evidence>
<proteinExistence type="inferred from homology"/>
<organism evidence="8 9">
    <name type="scientific">Chitinophaga skermanii</name>
    <dbReference type="NCBI Taxonomy" id="331697"/>
    <lineage>
        <taxon>Bacteria</taxon>
        <taxon>Pseudomonadati</taxon>
        <taxon>Bacteroidota</taxon>
        <taxon>Chitinophagia</taxon>
        <taxon>Chitinophagales</taxon>
        <taxon>Chitinophagaceae</taxon>
        <taxon>Chitinophaga</taxon>
    </lineage>
</organism>
<comment type="similarity">
    <text evidence="2">Belongs to the SusD family.</text>
</comment>
<dbReference type="InterPro" id="IPR012944">
    <property type="entry name" value="SusD_RagB_dom"/>
</dbReference>
<protein>
    <submittedName>
        <fullName evidence="8">SusD-like starch-binding protein associating with outer membrane</fullName>
    </submittedName>
</protein>
<evidence type="ECO:0000313" key="8">
    <source>
        <dbReference type="EMBL" id="RAJ06693.1"/>
    </source>
</evidence>
<keyword evidence="3" id="KW-0732">Signal</keyword>
<dbReference type="Gene3D" id="1.25.40.390">
    <property type="match status" value="1"/>
</dbReference>
<comment type="subcellular location">
    <subcellularLocation>
        <location evidence="1">Cell outer membrane</location>
    </subcellularLocation>
</comment>
<evidence type="ECO:0000259" key="6">
    <source>
        <dbReference type="Pfam" id="PF07980"/>
    </source>
</evidence>
<keyword evidence="4" id="KW-0472">Membrane</keyword>
<dbReference type="Pfam" id="PF07980">
    <property type="entry name" value="SusD_RagB"/>
    <property type="match status" value="1"/>
</dbReference>
<reference evidence="8 9" key="1">
    <citation type="submission" date="2018-06" db="EMBL/GenBank/DDBJ databases">
        <title>Genomic Encyclopedia of Archaeal and Bacterial Type Strains, Phase II (KMG-II): from individual species to whole genera.</title>
        <authorList>
            <person name="Goeker M."/>
        </authorList>
    </citation>
    <scope>NUCLEOTIDE SEQUENCE [LARGE SCALE GENOMIC DNA]</scope>
    <source>
        <strain evidence="8 9">DSM 23857</strain>
    </source>
</reference>
<evidence type="ECO:0000313" key="9">
    <source>
        <dbReference type="Proteomes" id="UP000249547"/>
    </source>
</evidence>
<dbReference type="Pfam" id="PF14322">
    <property type="entry name" value="SusD-like_3"/>
    <property type="match status" value="1"/>
</dbReference>
<comment type="caution">
    <text evidence="8">The sequence shown here is derived from an EMBL/GenBank/DDBJ whole genome shotgun (WGS) entry which is preliminary data.</text>
</comment>
<feature type="domain" description="RagB/SusD" evidence="6">
    <location>
        <begin position="337"/>
        <end position="447"/>
    </location>
</feature>
<gene>
    <name evidence="8" type="ORF">LX64_01820</name>
</gene>
<name>A0A327QTF6_9BACT</name>
<dbReference type="AlphaFoldDB" id="A0A327QTF6"/>
<evidence type="ECO:0000256" key="4">
    <source>
        <dbReference type="ARBA" id="ARBA00023136"/>
    </source>
</evidence>
<dbReference type="InterPro" id="IPR033985">
    <property type="entry name" value="SusD-like_N"/>
</dbReference>
<feature type="domain" description="SusD-like N-terminal" evidence="7">
    <location>
        <begin position="20"/>
        <end position="229"/>
    </location>
</feature>
<keyword evidence="5" id="KW-0998">Cell outer membrane</keyword>
<accession>A0A327QTF6</accession>
<dbReference type="GO" id="GO:0009279">
    <property type="term" value="C:cell outer membrane"/>
    <property type="evidence" value="ECO:0007669"/>
    <property type="project" value="UniProtKB-SubCell"/>
</dbReference>
<keyword evidence="9" id="KW-1185">Reference proteome</keyword>
<evidence type="ECO:0000256" key="1">
    <source>
        <dbReference type="ARBA" id="ARBA00004442"/>
    </source>
</evidence>
<dbReference type="InterPro" id="IPR011990">
    <property type="entry name" value="TPR-like_helical_dom_sf"/>
</dbReference>
<dbReference type="EMBL" id="QLLL01000003">
    <property type="protein sequence ID" value="RAJ06693.1"/>
    <property type="molecule type" value="Genomic_DNA"/>
</dbReference>
<evidence type="ECO:0000256" key="5">
    <source>
        <dbReference type="ARBA" id="ARBA00023237"/>
    </source>
</evidence>
<sequence length="455" mass="52463">MKNYILLILLISTCSASCKKYLDAKPQSSLATIENLQDLQALLDNTKQLNGDDYGVGSFPIFGELGTDDYIMNEEYLNYIFIDRRNAYLWKQDIFEGQPSVDWNNAYQGIFYTNYILEQLENFERNPGNSIYWDNIKGSALFYRSWIYFNLVQLFSPQYQQNNAKTALGLPLVFSSNIYQNISRANLEDTYAQILLDLKSAISFLPTKAIYNTRPSKAAAYSLFSNIYLQQSNYNQAKLYADSVLLLQNNLIDYNSITNTAFPFSYKNPEVIFLASNSDSYINAEGASQVDTSLMKTYAFTDLRKALFFNESAPNVYNFKGNYTGYDKFFCGYAVDEIYLIRAEAKARLGNTNSALEDLNLLLSKRYENGTFNPYKNLTQSEVIKLILLERRKELIFRSRRWPDLKRLNLSPAFAVTLKRVIENNTITLPPNDKRYVYPIPNDVIVRSNIPQNER</sequence>
<dbReference type="SUPFAM" id="SSF48452">
    <property type="entry name" value="TPR-like"/>
    <property type="match status" value="1"/>
</dbReference>
<dbReference type="Proteomes" id="UP000249547">
    <property type="component" value="Unassembled WGS sequence"/>
</dbReference>
<evidence type="ECO:0000256" key="3">
    <source>
        <dbReference type="ARBA" id="ARBA00022729"/>
    </source>
</evidence>